<feature type="repeat" description="TPR" evidence="1">
    <location>
        <begin position="445"/>
        <end position="478"/>
    </location>
</feature>
<dbReference type="Pfam" id="PF12770">
    <property type="entry name" value="CHAT"/>
    <property type="match status" value="1"/>
</dbReference>
<gene>
    <name evidence="3" type="ORF">IQ235_17150</name>
</gene>
<sequence>MQPSLKLFGIPLLALLLSLAVPLSVRGVEVEAGEVQTSQNAETEADRFLELCKEQWQTSQYEVAIESCRQALEIYREIGDRVGEAASLNHMGVAIEYQGQYQQAITLYQQALEIVREIDDRSGESTSLNNLGFAYYALGEYLQASEFHQQALAIAQEVGNRQEEAFAWSGLGRAYNGLGEYQLAIEYHQNSFSIKEEIGDRWGAANSLDNLGVVYDDLGQYQEAINRFEQSLEIAREIEDRTGEANSLTNLGNAYDSLGQYRRAIEYHQQALTIRKEIGYRWGQANSLNNLGSAYKSLGKYQQAIEFTQQSLVIQQDIRDRAGEATSLSNLGNYYDNLGQYQQGLEYLQESLAIRQDIGDRQGQANSLGNLGITYQNLNQPEKAIKYFQQWLAIARELGDRDGESRALGNLANVYWRLGEYEKSIEYQQQSLAIARETGYRKGEAISLGNMGLAYYFLEQHPQSMEFFQRALVIHQEIGTRENEGRTLNNIGAWLARQNQPELAIVFYKQSVNIYESIRKDIQGLSPELQNSYTENVAVAYRNLADLLLQNDRILEAQRVLDLLKVQELDDYLRNVRGNANTTQGLPNLPAEREAWNRYQAILDEAVEIGKERFQLEQKDTLTSAESQRLAELTDAQGQIRQDFNNFTRSQEVLALVTQRSPETLSQDLLLRMGDFNGLQDNLRNLEQNAVLFYPLILDDRLELILTTPDSPPIRRTVAVSKQELNATIAAFRSALQNPTADAETPARQLYSWLIEPLENDLKAANAETIIYGPDGQLRYIPLAALHDGENWLVQRYRINHITAYSLTDLDTQPQPQLNVLAGAFTTGNYSFNVGEQAFNFSGLPFAGVEVENLADTVPTTQLIDTDFTPDAVPQFNRYNTIHLATHGAFVVGTPDESFI</sequence>
<evidence type="ECO:0000313" key="4">
    <source>
        <dbReference type="Proteomes" id="UP000621799"/>
    </source>
</evidence>
<feature type="repeat" description="TPR" evidence="1">
    <location>
        <begin position="205"/>
        <end position="238"/>
    </location>
</feature>
<dbReference type="InterPro" id="IPR019734">
    <property type="entry name" value="TPR_rpt"/>
</dbReference>
<protein>
    <submittedName>
        <fullName evidence="3">Tetratricopeptide repeat protein</fullName>
    </submittedName>
</protein>
<accession>A0A928VYK8</accession>
<keyword evidence="4" id="KW-1185">Reference proteome</keyword>
<feature type="repeat" description="TPR" evidence="1">
    <location>
        <begin position="125"/>
        <end position="158"/>
    </location>
</feature>
<dbReference type="PROSITE" id="PS50293">
    <property type="entry name" value="TPR_REGION"/>
    <property type="match status" value="2"/>
</dbReference>
<dbReference type="AlphaFoldDB" id="A0A928VYK8"/>
<dbReference type="Pfam" id="PF13424">
    <property type="entry name" value="TPR_12"/>
    <property type="match status" value="5"/>
</dbReference>
<feature type="repeat" description="TPR" evidence="1">
    <location>
        <begin position="365"/>
        <end position="398"/>
    </location>
</feature>
<feature type="repeat" description="TPR" evidence="1">
    <location>
        <begin position="245"/>
        <end position="278"/>
    </location>
</feature>
<feature type="repeat" description="TPR" evidence="1">
    <location>
        <begin position="165"/>
        <end position="198"/>
    </location>
</feature>
<feature type="repeat" description="TPR" evidence="1">
    <location>
        <begin position="85"/>
        <end position="118"/>
    </location>
</feature>
<feature type="domain" description="CHAT" evidence="2">
    <location>
        <begin position="746"/>
        <end position="900"/>
    </location>
</feature>
<evidence type="ECO:0000256" key="1">
    <source>
        <dbReference type="PROSITE-ProRule" id="PRU00339"/>
    </source>
</evidence>
<dbReference type="InterPro" id="IPR024983">
    <property type="entry name" value="CHAT_dom"/>
</dbReference>
<comment type="caution">
    <text evidence="3">The sequence shown here is derived from an EMBL/GenBank/DDBJ whole genome shotgun (WGS) entry which is preliminary data.</text>
</comment>
<dbReference type="PANTHER" id="PTHR19959">
    <property type="entry name" value="KINESIN LIGHT CHAIN"/>
    <property type="match status" value="1"/>
</dbReference>
<dbReference type="SMART" id="SM00028">
    <property type="entry name" value="TPR"/>
    <property type="match status" value="12"/>
</dbReference>
<reference evidence="3" key="1">
    <citation type="submission" date="2020-10" db="EMBL/GenBank/DDBJ databases">
        <authorList>
            <person name="Castelo-Branco R."/>
            <person name="Eusebio N."/>
            <person name="Adriana R."/>
            <person name="Vieira A."/>
            <person name="Brugerolle De Fraissinette N."/>
            <person name="Rezende De Castro R."/>
            <person name="Schneider M.P."/>
            <person name="Vasconcelos V."/>
            <person name="Leao P.N."/>
        </authorList>
    </citation>
    <scope>NUCLEOTIDE SEQUENCE</scope>
    <source>
        <strain evidence="3">LEGE 11467</strain>
    </source>
</reference>
<feature type="repeat" description="TPR" evidence="1">
    <location>
        <begin position="325"/>
        <end position="358"/>
    </location>
</feature>
<feature type="repeat" description="TPR" evidence="1">
    <location>
        <begin position="285"/>
        <end position="318"/>
    </location>
</feature>
<proteinExistence type="predicted"/>
<dbReference type="SUPFAM" id="SSF48452">
    <property type="entry name" value="TPR-like"/>
    <property type="match status" value="3"/>
</dbReference>
<evidence type="ECO:0000259" key="2">
    <source>
        <dbReference type="Pfam" id="PF12770"/>
    </source>
</evidence>
<dbReference type="RefSeq" id="WP_264322660.1">
    <property type="nucleotide sequence ID" value="NZ_JADEXN010000370.1"/>
</dbReference>
<dbReference type="Gene3D" id="1.25.40.10">
    <property type="entry name" value="Tetratricopeptide repeat domain"/>
    <property type="match status" value="3"/>
</dbReference>
<feature type="non-terminal residue" evidence="3">
    <location>
        <position position="900"/>
    </location>
</feature>
<dbReference type="InterPro" id="IPR011990">
    <property type="entry name" value="TPR-like_helical_dom_sf"/>
</dbReference>
<name>A0A928VYK8_9CYAN</name>
<keyword evidence="1" id="KW-0802">TPR repeat</keyword>
<dbReference type="EMBL" id="JADEXN010000370">
    <property type="protein sequence ID" value="MBE9042501.1"/>
    <property type="molecule type" value="Genomic_DNA"/>
</dbReference>
<dbReference type="PANTHER" id="PTHR19959:SF119">
    <property type="entry name" value="FUNGAL LIPASE-LIKE DOMAIN-CONTAINING PROTEIN"/>
    <property type="match status" value="1"/>
</dbReference>
<evidence type="ECO:0000313" key="3">
    <source>
        <dbReference type="EMBL" id="MBE9042501.1"/>
    </source>
</evidence>
<dbReference type="PROSITE" id="PS50005">
    <property type="entry name" value="TPR"/>
    <property type="match status" value="10"/>
</dbReference>
<organism evidence="3 4">
    <name type="scientific">Zarconia navalis LEGE 11467</name>
    <dbReference type="NCBI Taxonomy" id="1828826"/>
    <lineage>
        <taxon>Bacteria</taxon>
        <taxon>Bacillati</taxon>
        <taxon>Cyanobacteriota</taxon>
        <taxon>Cyanophyceae</taxon>
        <taxon>Oscillatoriophycideae</taxon>
        <taxon>Oscillatoriales</taxon>
        <taxon>Oscillatoriales incertae sedis</taxon>
        <taxon>Zarconia</taxon>
        <taxon>Zarconia navalis</taxon>
    </lineage>
</organism>
<feature type="repeat" description="TPR" evidence="1">
    <location>
        <begin position="405"/>
        <end position="438"/>
    </location>
</feature>
<dbReference type="Proteomes" id="UP000621799">
    <property type="component" value="Unassembled WGS sequence"/>
</dbReference>